<dbReference type="Gene3D" id="3.40.30.10">
    <property type="entry name" value="Glutaredoxin"/>
    <property type="match status" value="1"/>
</dbReference>
<dbReference type="SUPFAM" id="SSF52833">
    <property type="entry name" value="Thioredoxin-like"/>
    <property type="match status" value="1"/>
</dbReference>
<proteinExistence type="predicted"/>
<dbReference type="GeneID" id="73903247"/>
<dbReference type="Proteomes" id="UP001595846">
    <property type="component" value="Unassembled WGS sequence"/>
</dbReference>
<dbReference type="AlphaFoldDB" id="A0ABD5NLI7"/>
<sequence>MTTVDITYCVPCGHLDRAQDLQHQILSTYGQELDAVSLVTGDSGVFTVHADGDLLFDTAEDEYDPDAIVAQVRDRL</sequence>
<keyword evidence="3" id="KW-1185">Reference proteome</keyword>
<evidence type="ECO:0000313" key="2">
    <source>
        <dbReference type="EMBL" id="MFC3957868.1"/>
    </source>
</evidence>
<gene>
    <name evidence="2" type="ORF">ACFOUR_05715</name>
</gene>
<keyword evidence="1" id="KW-0676">Redox-active center</keyword>
<dbReference type="InterPro" id="IPR011893">
    <property type="entry name" value="Selenoprotein_Rdx-typ"/>
</dbReference>
<dbReference type="RefSeq" id="WP_256530559.1">
    <property type="nucleotide sequence ID" value="NZ_CP101824.1"/>
</dbReference>
<evidence type="ECO:0000313" key="3">
    <source>
        <dbReference type="Proteomes" id="UP001595846"/>
    </source>
</evidence>
<comment type="caution">
    <text evidence="2">The sequence shown here is derived from an EMBL/GenBank/DDBJ whole genome shotgun (WGS) entry which is preliminary data.</text>
</comment>
<name>A0ABD5NLI7_9EURY</name>
<evidence type="ECO:0000256" key="1">
    <source>
        <dbReference type="ARBA" id="ARBA00023284"/>
    </source>
</evidence>
<dbReference type="EMBL" id="JBHSAQ010000002">
    <property type="protein sequence ID" value="MFC3957868.1"/>
    <property type="molecule type" value="Genomic_DNA"/>
</dbReference>
<dbReference type="InterPro" id="IPR036249">
    <property type="entry name" value="Thioredoxin-like_sf"/>
</dbReference>
<protein>
    <submittedName>
        <fullName evidence="2">SelT/SelW/SelH family protein</fullName>
    </submittedName>
</protein>
<reference evidence="2 3" key="1">
    <citation type="journal article" date="2019" name="Int. J. Syst. Evol. Microbiol.">
        <title>The Global Catalogue of Microorganisms (GCM) 10K type strain sequencing project: providing services to taxonomists for standard genome sequencing and annotation.</title>
        <authorList>
            <consortium name="The Broad Institute Genomics Platform"/>
            <consortium name="The Broad Institute Genome Sequencing Center for Infectious Disease"/>
            <person name="Wu L."/>
            <person name="Ma J."/>
        </authorList>
    </citation>
    <scope>NUCLEOTIDE SEQUENCE [LARGE SCALE GENOMIC DNA]</scope>
    <source>
        <strain evidence="2 3">IBRC-M 10256</strain>
    </source>
</reference>
<dbReference type="Pfam" id="PF10262">
    <property type="entry name" value="Rdx"/>
    <property type="match status" value="1"/>
</dbReference>
<accession>A0ABD5NLI7</accession>
<organism evidence="2 3">
    <name type="scientific">Halovivax cerinus</name>
    <dbReference type="NCBI Taxonomy" id="1487865"/>
    <lineage>
        <taxon>Archaea</taxon>
        <taxon>Methanobacteriati</taxon>
        <taxon>Methanobacteriota</taxon>
        <taxon>Stenosarchaea group</taxon>
        <taxon>Halobacteria</taxon>
        <taxon>Halobacteriales</taxon>
        <taxon>Natrialbaceae</taxon>
        <taxon>Halovivax</taxon>
    </lineage>
</organism>